<evidence type="ECO:0000313" key="3">
    <source>
        <dbReference type="Proteomes" id="UP000224634"/>
    </source>
</evidence>
<dbReference type="InterPro" id="IPR009091">
    <property type="entry name" value="RCC1/BLIP-II"/>
</dbReference>
<evidence type="ECO:0008006" key="4">
    <source>
        <dbReference type="Google" id="ProtNLM"/>
    </source>
</evidence>
<gene>
    <name evidence="2" type="ORF">AJ80_04314</name>
</gene>
<dbReference type="OrthoDB" id="10256179at2759"/>
<dbReference type="Pfam" id="PF00415">
    <property type="entry name" value="RCC1"/>
    <property type="match status" value="1"/>
</dbReference>
<dbReference type="GO" id="GO:0005743">
    <property type="term" value="C:mitochondrial inner membrane"/>
    <property type="evidence" value="ECO:0007669"/>
    <property type="project" value="TreeGrafter"/>
</dbReference>
<feature type="repeat" description="RCC1" evidence="1">
    <location>
        <begin position="344"/>
        <end position="405"/>
    </location>
</feature>
<dbReference type="FunFam" id="2.130.10.30:FF:000027">
    <property type="entry name" value="Protein FMP25, mitochondrial"/>
    <property type="match status" value="1"/>
</dbReference>
<proteinExistence type="predicted"/>
<dbReference type="PROSITE" id="PS50012">
    <property type="entry name" value="RCC1_3"/>
    <property type="match status" value="2"/>
</dbReference>
<keyword evidence="3" id="KW-1185">Reference proteome</keyword>
<evidence type="ECO:0000256" key="1">
    <source>
        <dbReference type="PROSITE-ProRule" id="PRU00235"/>
    </source>
</evidence>
<dbReference type="InterPro" id="IPR053245">
    <property type="entry name" value="MitoProcess-Associated"/>
</dbReference>
<dbReference type="PANTHER" id="PTHR47563:SF1">
    <property type="entry name" value="PROTEIN FMP25, MITOCHONDRIAL"/>
    <property type="match status" value="1"/>
</dbReference>
<reference evidence="2 3" key="1">
    <citation type="submission" date="2017-10" db="EMBL/GenBank/DDBJ databases">
        <title>Comparative genomics in systemic dimorphic fungi from Ajellomycetaceae.</title>
        <authorList>
            <person name="Munoz J.F."/>
            <person name="Mcewen J.G."/>
            <person name="Clay O.K."/>
            <person name="Cuomo C.A."/>
        </authorList>
    </citation>
    <scope>NUCLEOTIDE SEQUENCE [LARGE SCALE GENOMIC DNA]</scope>
    <source>
        <strain evidence="2 3">UAMH7299</strain>
    </source>
</reference>
<dbReference type="AlphaFoldDB" id="A0A2B7YBH7"/>
<organism evidence="2 3">
    <name type="scientific">Polytolypa hystricis (strain UAMH7299)</name>
    <dbReference type="NCBI Taxonomy" id="1447883"/>
    <lineage>
        <taxon>Eukaryota</taxon>
        <taxon>Fungi</taxon>
        <taxon>Dikarya</taxon>
        <taxon>Ascomycota</taxon>
        <taxon>Pezizomycotina</taxon>
        <taxon>Eurotiomycetes</taxon>
        <taxon>Eurotiomycetidae</taxon>
        <taxon>Onygenales</taxon>
        <taxon>Onygenales incertae sedis</taxon>
        <taxon>Polytolypa</taxon>
    </lineage>
</organism>
<comment type="caution">
    <text evidence="2">The sequence shown here is derived from an EMBL/GenBank/DDBJ whole genome shotgun (WGS) entry which is preliminary data.</text>
</comment>
<name>A0A2B7YBH7_POLH7</name>
<dbReference type="Gene3D" id="2.130.10.30">
    <property type="entry name" value="Regulator of chromosome condensation 1/beta-lactamase-inhibitor protein II"/>
    <property type="match status" value="1"/>
</dbReference>
<feature type="repeat" description="RCC1" evidence="1">
    <location>
        <begin position="280"/>
        <end position="343"/>
    </location>
</feature>
<dbReference type="EMBL" id="PDNA01000054">
    <property type="protein sequence ID" value="PGH18896.1"/>
    <property type="molecule type" value="Genomic_DNA"/>
</dbReference>
<dbReference type="SUPFAM" id="SSF50985">
    <property type="entry name" value="RCC1/BLIP-II"/>
    <property type="match status" value="1"/>
</dbReference>
<accession>A0A2B7YBH7</accession>
<dbReference type="InterPro" id="IPR000408">
    <property type="entry name" value="Reg_chr_condens"/>
</dbReference>
<dbReference type="Pfam" id="PF13540">
    <property type="entry name" value="RCC1_2"/>
    <property type="match status" value="1"/>
</dbReference>
<evidence type="ECO:0000313" key="2">
    <source>
        <dbReference type="EMBL" id="PGH18896.1"/>
    </source>
</evidence>
<protein>
    <recommendedName>
        <fullName evidence="4">Mitochondrial protein Fmp25</fullName>
    </recommendedName>
</protein>
<sequence>MFSRGSKQLLLERGSIARSLPRSARTHYQRYSSNAGPSQPKRTIVPRWILPYAAVGGVTAVGSFVYLYLKDIKSVPAPKEPPPVEVVVEEKILSRDRSKEENKEALSPQHLQVKKSWENPGVYAWGSNLGGVANPDSKETTVKTPQRIPYFDGMLLRDLKLDRNFGAAISEHGDLIQWGKGYSRTSHVPSKTLVGKNLVSICILRDRVVALSSGGDVYSLPVSKTDQESGTKPYETSWIPFWKNRASLSYRRLRPQLGLGEKVTAISGGLEHVLLLTSSGRVYSAACGAEHYPSRGQLGIPGLKWSTRPAGPYDICHEVSALHGLRVTDIAAGDYHSLARDKQGRVFVFGDNSSGQLGLPTDPSSSFLDTPTIIPLQKLYSGKGYDAKTTSIAAGGANSFFMVDAKRILGKEETATAVRDLGRVTKEVWSCGNGLYGNLGSGRWTHIQDAPTKVRALSGLMEFDDKTQKVVPIGVSNISVGSTHASAVLGNKTNVGASAKSSQTDTNYGSDVLFWGGNEFFQLGTGKRNNVPAPQYISPPSDVEISEPQRQEHRWEVTPRRTVKLGGRKVSFEQRVECGRFVTAVYSAV</sequence>
<dbReference type="STRING" id="1447883.A0A2B7YBH7"/>
<dbReference type="PANTHER" id="PTHR47563">
    <property type="entry name" value="PROTEIN FMP25, MITOCHONDRIAL"/>
    <property type="match status" value="1"/>
</dbReference>
<dbReference type="GO" id="GO:0034551">
    <property type="term" value="P:mitochondrial respiratory chain complex III assembly"/>
    <property type="evidence" value="ECO:0007669"/>
    <property type="project" value="TreeGrafter"/>
</dbReference>
<dbReference type="Proteomes" id="UP000224634">
    <property type="component" value="Unassembled WGS sequence"/>
</dbReference>